<keyword evidence="1" id="KW-0418">Kinase</keyword>
<proteinExistence type="predicted"/>
<dbReference type="EC" id="2.7.6.5" evidence="1"/>
<keyword evidence="1" id="KW-0808">Transferase</keyword>
<dbReference type="GO" id="GO:0008728">
    <property type="term" value="F:GTP diphosphokinase activity"/>
    <property type="evidence" value="ECO:0007669"/>
    <property type="project" value="UniProtKB-EC"/>
</dbReference>
<gene>
    <name evidence="1" type="ORF">B4135_2572</name>
</gene>
<organism evidence="1 2">
    <name type="scientific">Caldibacillus debilis</name>
    <dbReference type="NCBI Taxonomy" id="301148"/>
    <lineage>
        <taxon>Bacteria</taxon>
        <taxon>Bacillati</taxon>
        <taxon>Bacillota</taxon>
        <taxon>Bacilli</taxon>
        <taxon>Bacillales</taxon>
        <taxon>Bacillaceae</taxon>
        <taxon>Caldibacillus</taxon>
    </lineage>
</organism>
<evidence type="ECO:0000313" key="2">
    <source>
        <dbReference type="Proteomes" id="UP000075683"/>
    </source>
</evidence>
<accession>A0A150LX95</accession>
<dbReference type="GO" id="GO:0016301">
    <property type="term" value="F:kinase activity"/>
    <property type="evidence" value="ECO:0007669"/>
    <property type="project" value="UniProtKB-KW"/>
</dbReference>
<comment type="caution">
    <text evidence="1">The sequence shown here is derived from an EMBL/GenBank/DDBJ whole genome shotgun (WGS) entry which is preliminary data.</text>
</comment>
<evidence type="ECO:0000313" key="1">
    <source>
        <dbReference type="EMBL" id="KYD16893.1"/>
    </source>
</evidence>
<dbReference type="Proteomes" id="UP000075683">
    <property type="component" value="Unassembled WGS sequence"/>
</dbReference>
<name>A0A150LX95_9BACI</name>
<dbReference type="AlphaFoldDB" id="A0A150LX95"/>
<reference evidence="1 2" key="1">
    <citation type="submission" date="2016-01" db="EMBL/GenBank/DDBJ databases">
        <title>Draft Genome Sequences of Seven Thermophilic Sporeformers Isolated from Foods.</title>
        <authorList>
            <person name="Berendsen E.M."/>
            <person name="Wells-Bennik M.H."/>
            <person name="Krawcyk A.O."/>
            <person name="De Jong A."/>
            <person name="Holsappel S."/>
            <person name="Eijlander R.T."/>
            <person name="Kuipers O.P."/>
        </authorList>
    </citation>
    <scope>NUCLEOTIDE SEQUENCE [LARGE SCALE GENOMIC DNA]</scope>
    <source>
        <strain evidence="1 2">B4135</strain>
    </source>
</reference>
<dbReference type="EMBL" id="LQYT01000058">
    <property type="protein sequence ID" value="KYD16893.1"/>
    <property type="molecule type" value="Genomic_DNA"/>
</dbReference>
<protein>
    <submittedName>
        <fullName evidence="1">GTP pyrophosphokinase</fullName>
        <ecNumber evidence="1">2.7.6.5</ecNumber>
    </submittedName>
</protein>
<sequence length="53" mass="6256">MKSRNLCKKKRAQSRSISGRRCSLAWEQDFTQIGGLDRMTRLFTNEDYKNAMK</sequence>